<dbReference type="Gene3D" id="1.20.1300.10">
    <property type="entry name" value="Fumarate reductase/succinate dehydrogenase, transmembrane subunit"/>
    <property type="match status" value="1"/>
</dbReference>
<keyword evidence="9" id="KW-0816">Tricarboxylic acid cycle</keyword>
<keyword evidence="8" id="KW-0997">Cell inner membrane</keyword>
<evidence type="ECO:0000256" key="6">
    <source>
        <dbReference type="ARBA" id="ARBA00022448"/>
    </source>
</evidence>
<evidence type="ECO:0000256" key="2">
    <source>
        <dbReference type="ARBA" id="ARBA00004050"/>
    </source>
</evidence>
<dbReference type="Pfam" id="PF01127">
    <property type="entry name" value="Sdh_cyt"/>
    <property type="match status" value="1"/>
</dbReference>
<dbReference type="InterPro" id="IPR014312">
    <property type="entry name" value="Succ_DH_anchor"/>
</dbReference>
<name>A0A4Z0F9X1_9GAMM</name>
<accession>A0A4Z0F9X1</accession>
<protein>
    <recommendedName>
        <fullName evidence="5">Succinate dehydrogenase hydrophobic membrane anchor subunit</fullName>
    </recommendedName>
</protein>
<evidence type="ECO:0000256" key="13">
    <source>
        <dbReference type="ARBA" id="ARBA00022982"/>
    </source>
</evidence>
<evidence type="ECO:0000256" key="7">
    <source>
        <dbReference type="ARBA" id="ARBA00022475"/>
    </source>
</evidence>
<dbReference type="GO" id="GO:0009055">
    <property type="term" value="F:electron transfer activity"/>
    <property type="evidence" value="ECO:0007669"/>
    <property type="project" value="TreeGrafter"/>
</dbReference>
<evidence type="ECO:0000256" key="14">
    <source>
        <dbReference type="ARBA" id="ARBA00022989"/>
    </source>
</evidence>
<dbReference type="SUPFAM" id="SSF81343">
    <property type="entry name" value="Fumarate reductase respiratory complex transmembrane subunits"/>
    <property type="match status" value="1"/>
</dbReference>
<evidence type="ECO:0000256" key="4">
    <source>
        <dbReference type="ARBA" id="ARBA00005163"/>
    </source>
</evidence>
<comment type="function">
    <text evidence="2">Membrane-anchoring subunit of succinate dehydrogenase (SDH).</text>
</comment>
<dbReference type="GO" id="GO:0006099">
    <property type="term" value="P:tricarboxylic acid cycle"/>
    <property type="evidence" value="ECO:0007669"/>
    <property type="project" value="UniProtKB-UniPathway"/>
</dbReference>
<evidence type="ECO:0000256" key="12">
    <source>
        <dbReference type="ARBA" id="ARBA00022723"/>
    </source>
</evidence>
<evidence type="ECO:0000256" key="1">
    <source>
        <dbReference type="ARBA" id="ARBA00001971"/>
    </source>
</evidence>
<dbReference type="NCBIfam" id="TIGR02968">
    <property type="entry name" value="succ_dehyd_anc"/>
    <property type="match status" value="1"/>
</dbReference>
<reference evidence="18 19" key="1">
    <citation type="journal article" date="2019" name="ISME J.">
        <title>Candidatus Macondimonas diazotrophica, a novel gammaproteobacterial genus dominating crude-oil-contaminated coastal sediments.</title>
        <authorList>
            <person name="Karthikeyan S."/>
            <person name="Konstantinidis K."/>
        </authorList>
    </citation>
    <scope>NUCLEOTIDE SEQUENCE [LARGE SCALE GENOMIC DNA]</scope>
    <source>
        <strain evidence="18 19">KTK01</strain>
    </source>
</reference>
<dbReference type="UniPathway" id="UPA00223"/>
<dbReference type="AlphaFoldDB" id="A0A4Z0F9X1"/>
<dbReference type="GO" id="GO:0020037">
    <property type="term" value="F:heme binding"/>
    <property type="evidence" value="ECO:0007669"/>
    <property type="project" value="InterPro"/>
</dbReference>
<feature type="transmembrane region" description="Helical" evidence="17">
    <location>
        <begin position="98"/>
        <end position="124"/>
    </location>
</feature>
<comment type="pathway">
    <text evidence="4">Carbohydrate metabolism; tricarboxylic acid cycle.</text>
</comment>
<keyword evidence="13" id="KW-0249">Electron transport</keyword>
<keyword evidence="19" id="KW-1185">Reference proteome</keyword>
<dbReference type="PANTHER" id="PTHR38689:SF1">
    <property type="entry name" value="SUCCINATE DEHYDROGENASE HYDROPHOBIC MEMBRANE ANCHOR SUBUNIT"/>
    <property type="match status" value="1"/>
</dbReference>
<evidence type="ECO:0000256" key="15">
    <source>
        <dbReference type="ARBA" id="ARBA00023004"/>
    </source>
</evidence>
<dbReference type="InterPro" id="IPR000701">
    <property type="entry name" value="SuccDH_FuR_B_TM-su"/>
</dbReference>
<comment type="cofactor">
    <cofactor evidence="1">
        <name>heme</name>
        <dbReference type="ChEBI" id="CHEBI:30413"/>
    </cofactor>
</comment>
<keyword evidence="16 17" id="KW-0472">Membrane</keyword>
<dbReference type="GO" id="GO:0046872">
    <property type="term" value="F:metal ion binding"/>
    <property type="evidence" value="ECO:0007669"/>
    <property type="project" value="UniProtKB-KW"/>
</dbReference>
<keyword evidence="15" id="KW-0408">Iron</keyword>
<organism evidence="18 19">
    <name type="scientific">Candidatus Macondimonas diazotrophica</name>
    <dbReference type="NCBI Taxonomy" id="2305248"/>
    <lineage>
        <taxon>Bacteria</taxon>
        <taxon>Pseudomonadati</taxon>
        <taxon>Pseudomonadota</taxon>
        <taxon>Gammaproteobacteria</taxon>
        <taxon>Chromatiales</taxon>
        <taxon>Ectothiorhodospiraceae</taxon>
        <taxon>Candidatus Macondimonas</taxon>
    </lineage>
</organism>
<dbReference type="Proteomes" id="UP000297890">
    <property type="component" value="Unassembled WGS sequence"/>
</dbReference>
<feature type="transmembrane region" description="Helical" evidence="17">
    <location>
        <begin position="24"/>
        <end position="47"/>
    </location>
</feature>
<dbReference type="PANTHER" id="PTHR38689">
    <property type="entry name" value="SUCCINATE DEHYDROGENASE HYDROPHOBIC MEMBRANE ANCHOR SUBUNIT"/>
    <property type="match status" value="1"/>
</dbReference>
<evidence type="ECO:0000256" key="11">
    <source>
        <dbReference type="ARBA" id="ARBA00022692"/>
    </source>
</evidence>
<evidence type="ECO:0000256" key="16">
    <source>
        <dbReference type="ARBA" id="ARBA00023136"/>
    </source>
</evidence>
<dbReference type="InterPro" id="IPR034804">
    <property type="entry name" value="SQR/QFR_C/D"/>
</dbReference>
<dbReference type="GO" id="GO:0005886">
    <property type="term" value="C:plasma membrane"/>
    <property type="evidence" value="ECO:0007669"/>
    <property type="project" value="UniProtKB-SubCell"/>
</dbReference>
<comment type="caution">
    <text evidence="18">The sequence shown here is derived from an EMBL/GenBank/DDBJ whole genome shotgun (WGS) entry which is preliminary data.</text>
</comment>
<keyword evidence="10" id="KW-0349">Heme</keyword>
<dbReference type="EMBL" id="SRIO01000008">
    <property type="protein sequence ID" value="TFZ82606.1"/>
    <property type="molecule type" value="Genomic_DNA"/>
</dbReference>
<feature type="transmembrane region" description="Helical" evidence="17">
    <location>
        <begin position="59"/>
        <end position="78"/>
    </location>
</feature>
<proteinExistence type="predicted"/>
<sequence>MDMRTPLSRVNHLGSAREGAHHWWWQRLTALALVPLLLWLVGSFVALAGADYATMRAWVARPGVTVGLVVLLIALFYHAQLGLQVILEDYVDAEGLRLASLVAVRFACLLLGLLGVISVLRIAFGG</sequence>
<dbReference type="OrthoDB" id="9809280at2"/>
<evidence type="ECO:0000313" key="18">
    <source>
        <dbReference type="EMBL" id="TFZ82606.1"/>
    </source>
</evidence>
<dbReference type="CDD" id="cd03495">
    <property type="entry name" value="SQR_TypeC_SdhD_like"/>
    <property type="match status" value="1"/>
</dbReference>
<comment type="subcellular location">
    <subcellularLocation>
        <location evidence="3">Cell inner membrane</location>
        <topology evidence="3">Multi-pass membrane protein</topology>
    </subcellularLocation>
</comment>
<keyword evidence="11 17" id="KW-0812">Transmembrane</keyword>
<keyword evidence="7" id="KW-1003">Cell membrane</keyword>
<evidence type="ECO:0000256" key="5">
    <source>
        <dbReference type="ARBA" id="ARBA00019425"/>
    </source>
</evidence>
<keyword evidence="14 17" id="KW-1133">Transmembrane helix</keyword>
<gene>
    <name evidence="18" type="primary">sdhD</name>
    <name evidence="18" type="ORF">E4680_07835</name>
</gene>
<evidence type="ECO:0000256" key="3">
    <source>
        <dbReference type="ARBA" id="ARBA00004429"/>
    </source>
</evidence>
<evidence type="ECO:0000256" key="9">
    <source>
        <dbReference type="ARBA" id="ARBA00022532"/>
    </source>
</evidence>
<dbReference type="RefSeq" id="WP_135281852.1">
    <property type="nucleotide sequence ID" value="NZ_SRIO01000008.1"/>
</dbReference>
<evidence type="ECO:0000256" key="10">
    <source>
        <dbReference type="ARBA" id="ARBA00022617"/>
    </source>
</evidence>
<keyword evidence="12" id="KW-0479">Metal-binding</keyword>
<evidence type="ECO:0000313" key="19">
    <source>
        <dbReference type="Proteomes" id="UP000297890"/>
    </source>
</evidence>
<evidence type="ECO:0000256" key="17">
    <source>
        <dbReference type="SAM" id="Phobius"/>
    </source>
</evidence>
<evidence type="ECO:0000256" key="8">
    <source>
        <dbReference type="ARBA" id="ARBA00022519"/>
    </source>
</evidence>
<keyword evidence="6" id="KW-0813">Transport</keyword>
<dbReference type="GO" id="GO:0017004">
    <property type="term" value="P:cytochrome complex assembly"/>
    <property type="evidence" value="ECO:0007669"/>
    <property type="project" value="TreeGrafter"/>
</dbReference>